<keyword evidence="3" id="KW-0479">Metal-binding</keyword>
<proteinExistence type="predicted"/>
<organism evidence="9 10">
    <name type="scientific">Sphingosinicella soli</name>
    <dbReference type="NCBI Taxonomy" id="333708"/>
    <lineage>
        <taxon>Bacteria</taxon>
        <taxon>Pseudomonadati</taxon>
        <taxon>Pseudomonadota</taxon>
        <taxon>Alphaproteobacteria</taxon>
        <taxon>Sphingomonadales</taxon>
        <taxon>Sphingosinicellaceae</taxon>
        <taxon>Sphingosinicella</taxon>
    </lineage>
</organism>
<dbReference type="Proteomes" id="UP000566324">
    <property type="component" value="Unassembled WGS sequence"/>
</dbReference>
<evidence type="ECO:0000256" key="6">
    <source>
        <dbReference type="ARBA" id="ARBA00023014"/>
    </source>
</evidence>
<dbReference type="PROSITE" id="PS51296">
    <property type="entry name" value="RIESKE"/>
    <property type="match status" value="1"/>
</dbReference>
<dbReference type="GO" id="GO:0005506">
    <property type="term" value="F:iron ion binding"/>
    <property type="evidence" value="ECO:0007669"/>
    <property type="project" value="InterPro"/>
</dbReference>
<dbReference type="InterPro" id="IPR015879">
    <property type="entry name" value="Ring_hydroxy_dOase_asu_C_dom"/>
</dbReference>
<dbReference type="CDD" id="cd03469">
    <property type="entry name" value="Rieske_RO_Alpha_N"/>
    <property type="match status" value="1"/>
</dbReference>
<dbReference type="Pfam" id="PF00355">
    <property type="entry name" value="Rieske"/>
    <property type="match status" value="1"/>
</dbReference>
<dbReference type="InterPro" id="IPR017941">
    <property type="entry name" value="Rieske_2Fe-2S"/>
</dbReference>
<dbReference type="InterPro" id="IPR036922">
    <property type="entry name" value="Rieske_2Fe-2S_sf"/>
</dbReference>
<protein>
    <submittedName>
        <fullName evidence="9">Nitrite reductase/ring-hydroxylating ferredoxin subunit</fullName>
    </submittedName>
</protein>
<keyword evidence="4" id="KW-0560">Oxidoreductase</keyword>
<dbReference type="InterPro" id="IPR015881">
    <property type="entry name" value="ARHD_Rieske_2Fe_2S"/>
</dbReference>
<comment type="cofactor">
    <cofactor evidence="1">
        <name>Fe cation</name>
        <dbReference type="ChEBI" id="CHEBI:24875"/>
    </cofactor>
</comment>
<feature type="domain" description="Rieske" evidence="8">
    <location>
        <begin position="80"/>
        <end position="188"/>
    </location>
</feature>
<dbReference type="PANTHER" id="PTHR43756:SF5">
    <property type="entry name" value="CHOLINE MONOOXYGENASE, CHLOROPLASTIC"/>
    <property type="match status" value="1"/>
</dbReference>
<dbReference type="PANTHER" id="PTHR43756">
    <property type="entry name" value="CHOLINE MONOOXYGENASE, CHLOROPLASTIC"/>
    <property type="match status" value="1"/>
</dbReference>
<dbReference type="Pfam" id="PF00848">
    <property type="entry name" value="Ring_hydroxyl_A"/>
    <property type="match status" value="1"/>
</dbReference>
<dbReference type="InterPro" id="IPR001663">
    <property type="entry name" value="Rng_hydr_dOase-A"/>
</dbReference>
<reference evidence="9 10" key="1">
    <citation type="submission" date="2020-08" db="EMBL/GenBank/DDBJ databases">
        <title>Genomic Encyclopedia of Type Strains, Phase IV (KMG-IV): sequencing the most valuable type-strain genomes for metagenomic binning, comparative biology and taxonomic classification.</title>
        <authorList>
            <person name="Goeker M."/>
        </authorList>
    </citation>
    <scope>NUCLEOTIDE SEQUENCE [LARGE SCALE GENOMIC DNA]</scope>
    <source>
        <strain evidence="9 10">DSM 17328</strain>
    </source>
</reference>
<sequence>MKRFKFRANLVSKDWKALCSQRARRLPLRPTCGRYEDIEMATLRQDHITPLPSESFLPKEAYLSREFAKRERKHMWGKVWQIVGREEELSRVGDYLTYNIADESIIVVRSAEDNIKAYYNVCLHRGRRLTNGCGRTKKFFCRYHGWQWNLDGTNDEVVDRADWGTILNDENLRLGEVQIDSWGGWLFINMDPDAKPLLEWLGPLPDVFRKHDLENFRYGWYRTVSLPCNWKVALEAFIEGYHATTTHRQTLNYSGDDRFLCESFGPHSLFRFRSADRLPGHPSPRLKMAAPTDMREALLGNLEQLNVELDALVTKRAVEAARRMKEKLTESATIMEAMVTYIEIHRELAEADGVAWPDLNFDDINMIGAAWHIFPNISLLATHDGLLMYRARPDSDDPDTCVLDIWSIESFAPGKEPKAKQEIYEKWQDGPWPRIYTQDFINLPDVQKGMKSDYFKGGRPNPLAEATLTNFHSHLYDMLKA</sequence>
<dbReference type="GO" id="GO:0016491">
    <property type="term" value="F:oxidoreductase activity"/>
    <property type="evidence" value="ECO:0007669"/>
    <property type="project" value="UniProtKB-KW"/>
</dbReference>
<keyword evidence="2" id="KW-0001">2Fe-2S</keyword>
<evidence type="ECO:0000256" key="5">
    <source>
        <dbReference type="ARBA" id="ARBA00023004"/>
    </source>
</evidence>
<dbReference type="EMBL" id="JACHNZ010000015">
    <property type="protein sequence ID" value="MBB4631980.1"/>
    <property type="molecule type" value="Genomic_DNA"/>
</dbReference>
<evidence type="ECO:0000313" key="9">
    <source>
        <dbReference type="EMBL" id="MBB4631980.1"/>
    </source>
</evidence>
<keyword evidence="5" id="KW-0408">Iron</keyword>
<dbReference type="SUPFAM" id="SSF50022">
    <property type="entry name" value="ISP domain"/>
    <property type="match status" value="1"/>
</dbReference>
<dbReference type="GO" id="GO:0051537">
    <property type="term" value="F:2 iron, 2 sulfur cluster binding"/>
    <property type="evidence" value="ECO:0007669"/>
    <property type="project" value="UniProtKB-KW"/>
</dbReference>
<evidence type="ECO:0000259" key="8">
    <source>
        <dbReference type="PROSITE" id="PS51296"/>
    </source>
</evidence>
<keyword evidence="10" id="KW-1185">Reference proteome</keyword>
<evidence type="ECO:0000256" key="4">
    <source>
        <dbReference type="ARBA" id="ARBA00023002"/>
    </source>
</evidence>
<dbReference type="RefSeq" id="WP_184067662.1">
    <property type="nucleotide sequence ID" value="NZ_JACHNZ010000015.1"/>
</dbReference>
<accession>A0A7W7B2R1</accession>
<evidence type="ECO:0000256" key="1">
    <source>
        <dbReference type="ARBA" id="ARBA00001962"/>
    </source>
</evidence>
<dbReference type="Gene3D" id="2.102.10.10">
    <property type="entry name" value="Rieske [2Fe-2S] iron-sulphur domain"/>
    <property type="match status" value="1"/>
</dbReference>
<name>A0A7W7B2R1_9SPHN</name>
<evidence type="ECO:0000256" key="3">
    <source>
        <dbReference type="ARBA" id="ARBA00022723"/>
    </source>
</evidence>
<dbReference type="Gene3D" id="3.90.380.10">
    <property type="entry name" value="Naphthalene 1,2-dioxygenase Alpha Subunit, Chain A, domain 1"/>
    <property type="match status" value="1"/>
</dbReference>
<dbReference type="SUPFAM" id="SSF55961">
    <property type="entry name" value="Bet v1-like"/>
    <property type="match status" value="1"/>
</dbReference>
<dbReference type="PRINTS" id="PR00090">
    <property type="entry name" value="RNGDIOXGNASE"/>
</dbReference>
<evidence type="ECO:0000313" key="10">
    <source>
        <dbReference type="Proteomes" id="UP000566324"/>
    </source>
</evidence>
<comment type="caution">
    <text evidence="9">The sequence shown here is derived from an EMBL/GenBank/DDBJ whole genome shotgun (WGS) entry which is preliminary data.</text>
</comment>
<dbReference type="AlphaFoldDB" id="A0A7W7B2R1"/>
<dbReference type="PROSITE" id="PS00570">
    <property type="entry name" value="RING_HYDROXYL_ALPHA"/>
    <property type="match status" value="1"/>
</dbReference>
<evidence type="ECO:0000256" key="2">
    <source>
        <dbReference type="ARBA" id="ARBA00022714"/>
    </source>
</evidence>
<gene>
    <name evidence="9" type="ORF">GGQ98_001597</name>
</gene>
<keyword evidence="7" id="KW-0520">NAD</keyword>
<evidence type="ECO:0000256" key="7">
    <source>
        <dbReference type="ARBA" id="ARBA00023027"/>
    </source>
</evidence>
<keyword evidence="6" id="KW-0411">Iron-sulfur</keyword>